<dbReference type="InterPro" id="IPR030184">
    <property type="entry name" value="WAT1-related"/>
</dbReference>
<feature type="transmembrane region" description="Helical" evidence="6">
    <location>
        <begin position="49"/>
        <end position="71"/>
    </location>
</feature>
<feature type="transmembrane region" description="Helical" evidence="6">
    <location>
        <begin position="284"/>
        <end position="303"/>
    </location>
</feature>
<feature type="transmembrane region" description="Helical" evidence="6">
    <location>
        <begin position="161"/>
        <end position="181"/>
    </location>
</feature>
<dbReference type="AlphaFoldDB" id="A0AA38TJ88"/>
<feature type="domain" description="EamA" evidence="7">
    <location>
        <begin position="163"/>
        <end position="302"/>
    </location>
</feature>
<feature type="domain" description="EamA" evidence="7">
    <location>
        <begin position="3"/>
        <end position="128"/>
    </location>
</feature>
<feature type="transmembrane region" description="Helical" evidence="6">
    <location>
        <begin position="226"/>
        <end position="246"/>
    </location>
</feature>
<evidence type="ECO:0000256" key="3">
    <source>
        <dbReference type="ARBA" id="ARBA00022692"/>
    </source>
</evidence>
<feature type="transmembrane region" description="Helical" evidence="6">
    <location>
        <begin position="193"/>
        <end position="214"/>
    </location>
</feature>
<evidence type="ECO:0000256" key="1">
    <source>
        <dbReference type="ARBA" id="ARBA00004141"/>
    </source>
</evidence>
<name>A0AA38TJ88_9ASTR</name>
<feature type="transmembrane region" description="Helical" evidence="6">
    <location>
        <begin position="412"/>
        <end position="434"/>
    </location>
</feature>
<keyword evidence="3 6" id="KW-0812">Transmembrane</keyword>
<feature type="transmembrane region" description="Helical" evidence="6">
    <location>
        <begin position="583"/>
        <end position="609"/>
    </location>
</feature>
<comment type="subcellular location">
    <subcellularLocation>
        <location evidence="1">Membrane</location>
        <topology evidence="1">Multi-pass membrane protein</topology>
    </subcellularLocation>
</comment>
<keyword evidence="5 6" id="KW-0472">Membrane</keyword>
<feature type="transmembrane region" description="Helical" evidence="6">
    <location>
        <begin position="351"/>
        <end position="372"/>
    </location>
</feature>
<feature type="transmembrane region" description="Helical" evidence="6">
    <location>
        <begin position="621"/>
        <end position="641"/>
    </location>
</feature>
<evidence type="ECO:0000259" key="7">
    <source>
        <dbReference type="Pfam" id="PF00892"/>
    </source>
</evidence>
<evidence type="ECO:0000313" key="9">
    <source>
        <dbReference type="Proteomes" id="UP001172457"/>
    </source>
</evidence>
<sequence length="721" mass="79445">MDILSKAALNEGISNYVFVVYRHAVATIVMTPFAIVFDKKTRPKMTCSIFIKLMILALLEPVIDQNLYFMGMKATTATFAAAMCNILPAITFVMACVLRLEKVNVKSIRSQAKVIGTVITLAGAMMMTLLKGPVLELFWTKGRTHHQLDVKSGVDVDLHNFLMGSFMITVGCFSWSAFMVLQAITLESYAVELSLTAWICLLGTVEGAIVALIMERGNPSAWAIRWDMSLVATLYSGIICSGLTYYIQGLIMKVRGPVFVTAFSPLSMIIVAVMGSIILAEQMYLERVIGAIVIVTGLYLVVWGKSKDDKLSSEQMVAKKQVMEKDLEENCYDKMSKDAGMSEFFNKGKPFFAVIFLQFGFAGMDIISKVALNEGMSNYVFVVYQHAVATIVITPFAIVFDKKIRPKMTRSIFIKLMILALLDPVINQNLYFMGMKATTATFAAAMCNVLPAITFVMACILRLEKVNVKSIRSQAKVIGTVTSLAGAMMMTLLKGPVLELFWTKGRTHHQPDVKSGVDVDLHNSLMGSFMITVGCFSWSAFMVLQAITLESYPVELSLTAWICLLGTAEGAILALIMERGKPAAWAIRCDMSLVAALYSGIVCSSITYYIQGLIMKVKDPVFVTAFSPLSMIIVAVMGSIILAEQMYLGRVIGAIAIVTGLYLVVWGKSKDDDKLSSEKMVHEKQLMKKELEENCHDNKVINIQASDEVAPINNGVFNDHN</sequence>
<proteinExistence type="inferred from homology"/>
<feature type="transmembrane region" description="Helical" evidence="6">
    <location>
        <begin position="77"/>
        <end position="100"/>
    </location>
</feature>
<gene>
    <name evidence="8" type="ORF">OSB04_009660</name>
</gene>
<feature type="transmembrane region" description="Helical" evidence="6">
    <location>
        <begin position="20"/>
        <end position="37"/>
    </location>
</feature>
<comment type="caution">
    <text evidence="8">The sequence shown here is derived from an EMBL/GenBank/DDBJ whole genome shotgun (WGS) entry which is preliminary data.</text>
</comment>
<feature type="transmembrane region" description="Helical" evidence="6">
    <location>
        <begin position="258"/>
        <end position="278"/>
    </location>
</feature>
<feature type="transmembrane region" description="Helical" evidence="6">
    <location>
        <begin position="378"/>
        <end position="400"/>
    </location>
</feature>
<organism evidence="8 9">
    <name type="scientific">Centaurea solstitialis</name>
    <name type="common">yellow star-thistle</name>
    <dbReference type="NCBI Taxonomy" id="347529"/>
    <lineage>
        <taxon>Eukaryota</taxon>
        <taxon>Viridiplantae</taxon>
        <taxon>Streptophyta</taxon>
        <taxon>Embryophyta</taxon>
        <taxon>Tracheophyta</taxon>
        <taxon>Spermatophyta</taxon>
        <taxon>Magnoliopsida</taxon>
        <taxon>eudicotyledons</taxon>
        <taxon>Gunneridae</taxon>
        <taxon>Pentapetalae</taxon>
        <taxon>asterids</taxon>
        <taxon>campanulids</taxon>
        <taxon>Asterales</taxon>
        <taxon>Asteraceae</taxon>
        <taxon>Carduoideae</taxon>
        <taxon>Cardueae</taxon>
        <taxon>Centaureinae</taxon>
        <taxon>Centaurea</taxon>
    </lineage>
</organism>
<dbReference type="InterPro" id="IPR000620">
    <property type="entry name" value="EamA_dom"/>
</dbReference>
<feature type="transmembrane region" description="Helical" evidence="6">
    <location>
        <begin position="525"/>
        <end position="544"/>
    </location>
</feature>
<evidence type="ECO:0000256" key="5">
    <source>
        <dbReference type="ARBA" id="ARBA00023136"/>
    </source>
</evidence>
<dbReference type="GO" id="GO:0016020">
    <property type="term" value="C:membrane"/>
    <property type="evidence" value="ECO:0007669"/>
    <property type="project" value="UniProtKB-SubCell"/>
</dbReference>
<comment type="similarity">
    <text evidence="2">Belongs to the drug/metabolite transporter (DMT) superfamily. Plant drug/metabolite exporter (P-DME) (TC 2.A.7.4) family.</text>
</comment>
<feature type="domain" description="EamA" evidence="7">
    <location>
        <begin position="526"/>
        <end position="665"/>
    </location>
</feature>
<feature type="transmembrane region" description="Helical" evidence="6">
    <location>
        <begin position="440"/>
        <end position="463"/>
    </location>
</feature>
<protein>
    <recommendedName>
        <fullName evidence="7">EamA domain-containing protein</fullName>
    </recommendedName>
</protein>
<evidence type="ECO:0000313" key="8">
    <source>
        <dbReference type="EMBL" id="KAJ9555046.1"/>
    </source>
</evidence>
<feature type="transmembrane region" description="Helical" evidence="6">
    <location>
        <begin position="112"/>
        <end position="130"/>
    </location>
</feature>
<dbReference type="Proteomes" id="UP001172457">
    <property type="component" value="Chromosome 3"/>
</dbReference>
<dbReference type="Pfam" id="PF00892">
    <property type="entry name" value="EamA"/>
    <property type="match status" value="4"/>
</dbReference>
<feature type="transmembrane region" description="Helical" evidence="6">
    <location>
        <begin position="647"/>
        <end position="666"/>
    </location>
</feature>
<feature type="transmembrane region" description="Helical" evidence="6">
    <location>
        <begin position="556"/>
        <end position="577"/>
    </location>
</feature>
<dbReference type="EMBL" id="JARYMX010000003">
    <property type="protein sequence ID" value="KAJ9555046.1"/>
    <property type="molecule type" value="Genomic_DNA"/>
</dbReference>
<feature type="domain" description="EamA" evidence="7">
    <location>
        <begin position="353"/>
        <end position="491"/>
    </location>
</feature>
<evidence type="ECO:0000256" key="2">
    <source>
        <dbReference type="ARBA" id="ARBA00007635"/>
    </source>
</evidence>
<evidence type="ECO:0000256" key="6">
    <source>
        <dbReference type="SAM" id="Phobius"/>
    </source>
</evidence>
<dbReference type="SUPFAM" id="SSF103481">
    <property type="entry name" value="Multidrug resistance efflux transporter EmrE"/>
    <property type="match status" value="4"/>
</dbReference>
<dbReference type="GO" id="GO:0022857">
    <property type="term" value="F:transmembrane transporter activity"/>
    <property type="evidence" value="ECO:0007669"/>
    <property type="project" value="InterPro"/>
</dbReference>
<evidence type="ECO:0000256" key="4">
    <source>
        <dbReference type="ARBA" id="ARBA00022989"/>
    </source>
</evidence>
<keyword evidence="9" id="KW-1185">Reference proteome</keyword>
<dbReference type="PANTHER" id="PTHR31218">
    <property type="entry name" value="WAT1-RELATED PROTEIN"/>
    <property type="match status" value="1"/>
</dbReference>
<reference evidence="8" key="1">
    <citation type="submission" date="2023-03" db="EMBL/GenBank/DDBJ databases">
        <title>Chromosome-scale reference genome and RAD-based genetic map of yellow starthistle (Centaurea solstitialis) reveal putative structural variation and QTLs associated with invader traits.</title>
        <authorList>
            <person name="Reatini B."/>
            <person name="Cang F.A."/>
            <person name="Jiang Q."/>
            <person name="Mckibben M.T.W."/>
            <person name="Barker M.S."/>
            <person name="Rieseberg L.H."/>
            <person name="Dlugosch K.M."/>
        </authorList>
    </citation>
    <scope>NUCLEOTIDE SEQUENCE</scope>
    <source>
        <strain evidence="8">CAN-66</strain>
        <tissue evidence="8">Leaf</tissue>
    </source>
</reference>
<accession>A0AA38TJ88</accession>
<dbReference type="InterPro" id="IPR037185">
    <property type="entry name" value="EmrE-like"/>
</dbReference>
<keyword evidence="4 6" id="KW-1133">Transmembrane helix</keyword>
<feature type="transmembrane region" description="Helical" evidence="6">
    <location>
        <begin position="475"/>
        <end position="493"/>
    </location>
</feature>